<name>X1NIR2_9ZZZZ</name>
<gene>
    <name evidence="2" type="ORF">S06H3_36352</name>
</gene>
<comment type="caution">
    <text evidence="2">The sequence shown here is derived from an EMBL/GenBank/DDBJ whole genome shotgun (WGS) entry which is preliminary data.</text>
</comment>
<feature type="non-terminal residue" evidence="2">
    <location>
        <position position="1"/>
    </location>
</feature>
<sequence>DTALNQLENNHTAKQGKRKIKKRREGKVTTHGKPEQKTKEKNEE</sequence>
<evidence type="ECO:0000256" key="1">
    <source>
        <dbReference type="SAM" id="MobiDB-lite"/>
    </source>
</evidence>
<reference evidence="2" key="1">
    <citation type="journal article" date="2014" name="Front. Microbiol.">
        <title>High frequency of phylogenetically diverse reductive dehalogenase-homologous genes in deep subseafloor sedimentary metagenomes.</title>
        <authorList>
            <person name="Kawai M."/>
            <person name="Futagami T."/>
            <person name="Toyoda A."/>
            <person name="Takaki Y."/>
            <person name="Nishi S."/>
            <person name="Hori S."/>
            <person name="Arai W."/>
            <person name="Tsubouchi T."/>
            <person name="Morono Y."/>
            <person name="Uchiyama I."/>
            <person name="Ito T."/>
            <person name="Fujiyama A."/>
            <person name="Inagaki F."/>
            <person name="Takami H."/>
        </authorList>
    </citation>
    <scope>NUCLEOTIDE SEQUENCE</scope>
    <source>
        <strain evidence="2">Expedition CK06-06</strain>
    </source>
</reference>
<proteinExistence type="predicted"/>
<evidence type="ECO:0000313" key="2">
    <source>
        <dbReference type="EMBL" id="GAI30106.1"/>
    </source>
</evidence>
<dbReference type="EMBL" id="BARV01022010">
    <property type="protein sequence ID" value="GAI30106.1"/>
    <property type="molecule type" value="Genomic_DNA"/>
</dbReference>
<organism evidence="2">
    <name type="scientific">marine sediment metagenome</name>
    <dbReference type="NCBI Taxonomy" id="412755"/>
    <lineage>
        <taxon>unclassified sequences</taxon>
        <taxon>metagenomes</taxon>
        <taxon>ecological metagenomes</taxon>
    </lineage>
</organism>
<feature type="region of interest" description="Disordered" evidence="1">
    <location>
        <begin position="1"/>
        <end position="44"/>
    </location>
</feature>
<feature type="compositionally biased region" description="Basic residues" evidence="1">
    <location>
        <begin position="14"/>
        <end position="25"/>
    </location>
</feature>
<feature type="compositionally biased region" description="Polar residues" evidence="1">
    <location>
        <begin position="1"/>
        <end position="13"/>
    </location>
</feature>
<accession>X1NIR2</accession>
<feature type="compositionally biased region" description="Basic and acidic residues" evidence="1">
    <location>
        <begin position="26"/>
        <end position="44"/>
    </location>
</feature>
<dbReference type="AlphaFoldDB" id="X1NIR2"/>
<protein>
    <submittedName>
        <fullName evidence="2">Uncharacterized protein</fullName>
    </submittedName>
</protein>